<comment type="function">
    <text evidence="11">Bifunctional enzyme which can phosphorylate or dephosphorylate isocitrate dehydrogenase (IDH) on a specific serine residue. This is a regulatory mechanism which enables bacteria to bypass the Krebs cycle via the glyoxylate shunt in response to the source of carbon. When bacteria are grown on glucose, IDH is fully active and unphosphorylated, but when grown on acetate or ethanol, the activity of IDH declines drastically concomitant with its phosphorylation.</text>
</comment>
<dbReference type="GO" id="GO:0006099">
    <property type="term" value="P:tricarboxylic acid cycle"/>
    <property type="evidence" value="ECO:0007669"/>
    <property type="project" value="UniProtKB-UniRule"/>
</dbReference>
<organism evidence="14 15">
    <name type="scientific">Rhodocyclus tenuis</name>
    <name type="common">Rhodospirillum tenue</name>
    <dbReference type="NCBI Taxonomy" id="1066"/>
    <lineage>
        <taxon>Bacteria</taxon>
        <taxon>Pseudomonadati</taxon>
        <taxon>Pseudomonadota</taxon>
        <taxon>Betaproteobacteria</taxon>
        <taxon>Rhodocyclales</taxon>
        <taxon>Rhodocyclaceae</taxon>
        <taxon>Rhodocyclus</taxon>
    </lineage>
</organism>
<evidence type="ECO:0000256" key="1">
    <source>
        <dbReference type="ARBA" id="ARBA00022435"/>
    </source>
</evidence>
<reference evidence="14 15" key="1">
    <citation type="submission" date="2019-10" db="EMBL/GenBank/DDBJ databases">
        <title>Whole-genome sequence of the purple nonsulfur photosynthetic bacterium Rhodocyclus tenuis.</title>
        <authorList>
            <person name="Kyndt J.A."/>
            <person name="Meyer T.E."/>
        </authorList>
    </citation>
    <scope>NUCLEOTIDE SEQUENCE [LARGE SCALE GENOMIC DNA]</scope>
    <source>
        <strain evidence="14 15">DSM 110</strain>
    </source>
</reference>
<evidence type="ECO:0000256" key="9">
    <source>
        <dbReference type="ARBA" id="ARBA00022840"/>
    </source>
</evidence>
<evidence type="ECO:0000256" key="10">
    <source>
        <dbReference type="ARBA" id="ARBA00022912"/>
    </source>
</evidence>
<dbReference type="GO" id="GO:0006006">
    <property type="term" value="P:glucose metabolic process"/>
    <property type="evidence" value="ECO:0007669"/>
    <property type="project" value="InterPro"/>
</dbReference>
<evidence type="ECO:0000256" key="6">
    <source>
        <dbReference type="ARBA" id="ARBA00022741"/>
    </source>
</evidence>
<comment type="catalytic activity">
    <reaction evidence="11">
        <text>L-seryl-[isocitrate dehydrogenase] + ATP = O-phospho-L-seryl-[isocitrate dehydrogenase] + ADP + H(+)</text>
        <dbReference type="Rhea" id="RHEA:43540"/>
        <dbReference type="Rhea" id="RHEA-COMP:10605"/>
        <dbReference type="Rhea" id="RHEA-COMP:10606"/>
        <dbReference type="ChEBI" id="CHEBI:15378"/>
        <dbReference type="ChEBI" id="CHEBI:29999"/>
        <dbReference type="ChEBI" id="CHEBI:30616"/>
        <dbReference type="ChEBI" id="CHEBI:83421"/>
        <dbReference type="ChEBI" id="CHEBI:456216"/>
        <dbReference type="EC" id="2.7.11.5"/>
    </reaction>
</comment>
<dbReference type="AlphaFoldDB" id="A0A6L5JWG5"/>
<keyword evidence="7 11" id="KW-0418">Kinase</keyword>
<evidence type="ECO:0000259" key="12">
    <source>
        <dbReference type="Pfam" id="PF06315"/>
    </source>
</evidence>
<evidence type="ECO:0000256" key="7">
    <source>
        <dbReference type="ARBA" id="ARBA00022777"/>
    </source>
</evidence>
<evidence type="ECO:0000256" key="2">
    <source>
        <dbReference type="ARBA" id="ARBA00022490"/>
    </source>
</evidence>
<dbReference type="EC" id="2.7.11.5" evidence="11"/>
<dbReference type="PIRSF" id="PIRSF000719">
    <property type="entry name" value="AceK"/>
    <property type="match status" value="1"/>
</dbReference>
<feature type="domain" description="Isocitrate dehydrogenase kinase/phosphatase (AceK) kinase" evidence="12">
    <location>
        <begin position="317"/>
        <end position="572"/>
    </location>
</feature>
<proteinExistence type="inferred from homology"/>
<protein>
    <recommendedName>
        <fullName evidence="11">Isocitrate dehydrogenase kinase/phosphatase</fullName>
        <shortName evidence="11">IDH kinase/phosphatase</shortName>
        <shortName evidence="11">IDHK/P</shortName>
        <ecNumber evidence="11">2.7.11.5</ecNumber>
        <ecNumber evidence="11">3.1.3.-</ecNumber>
    </recommendedName>
</protein>
<feature type="binding site" evidence="11">
    <location>
        <position position="343"/>
    </location>
    <ligand>
        <name>ATP</name>
        <dbReference type="ChEBI" id="CHEBI:30616"/>
    </ligand>
</feature>
<dbReference type="InterPro" id="IPR046854">
    <property type="entry name" value="AceK_regulatory"/>
</dbReference>
<dbReference type="Pfam" id="PF06315">
    <property type="entry name" value="AceK_kinase"/>
    <property type="match status" value="1"/>
</dbReference>
<feature type="binding site" evidence="11">
    <location>
        <begin position="322"/>
        <end position="328"/>
    </location>
    <ligand>
        <name>ATP</name>
        <dbReference type="ChEBI" id="CHEBI:30616"/>
    </ligand>
</feature>
<dbReference type="InterPro" id="IPR010452">
    <property type="entry name" value="Isocitrate_DH_AceK"/>
</dbReference>
<keyword evidence="10 11" id="KW-0904">Protein phosphatase</keyword>
<keyword evidence="4 11" id="KW-0816">Tricarboxylic acid cycle</keyword>
<gene>
    <name evidence="11 14" type="primary">aceK</name>
    <name evidence="14" type="ORF">GHK24_08000</name>
</gene>
<feature type="domain" description="Isocitrate dehydrogenase kinase/phosphatase (AceK) regulatory" evidence="13">
    <location>
        <begin position="15"/>
        <end position="316"/>
    </location>
</feature>
<dbReference type="InterPro" id="IPR046855">
    <property type="entry name" value="AceK_kinase"/>
</dbReference>
<keyword evidence="8 11" id="KW-0378">Hydrolase</keyword>
<keyword evidence="9 11" id="KW-0067">ATP-binding</keyword>
<dbReference type="OrthoDB" id="5287793at2"/>
<name>A0A6L5JWG5_RHOTE</name>
<evidence type="ECO:0000256" key="8">
    <source>
        <dbReference type="ARBA" id="ARBA00022801"/>
    </source>
</evidence>
<dbReference type="GO" id="GO:0005524">
    <property type="term" value="F:ATP binding"/>
    <property type="evidence" value="ECO:0007669"/>
    <property type="project" value="UniProtKB-UniRule"/>
</dbReference>
<evidence type="ECO:0000256" key="3">
    <source>
        <dbReference type="ARBA" id="ARBA00022527"/>
    </source>
</evidence>
<sequence>MDIATLQNPLARRMAAVIIDGFNRHYRLIRDYAHQAKQLYEASDWKGVQDGVRERIRSYDDRVRETAGLLRETFGADALDDDGWQQLKLFYIGHLINHKQPELAETFFNSVCSKLLDRTYFNNDYIFARPAASTEYIDSASPSYSSYYPMQRGLRHTIRQIVRSFGWTPPFENLDRDVGYLMRALRQHFGRWPAPEANAQIQVLNSAFYRNKAAYIIGRAINGHQEYPFAVPVLHTDNGELTIDTILLDAWRIGLLFSLSRAYFMVDMEVPSAYVQFLRNIMPNKPRSEIYTMLGLGKQGKILFFRDLMQHLRHSEDSFVIARGIRGLVMLVFTLQSYPYVFKVIKDVFGGSKDTDRATVKSKYLLVKQVDRVGRMADTLEFSHVALPKARFSPELLEELRTLAPSMIEEDGEDVVIKHVYIERRMIPLNVYLDHATPEQVDDAVFEYGNAIRELACANIFPGDMLWKNFGVTRYGRVVFYDYDEIEYMTDCNFRDIPEAPYPEMEMSGEPWYSVAKNDIFPEEFSAFLLGDPRVRNAFLRQHRDLLSPAFWRAKQQRIRSGYVEDFFPYPETIRFSRLFAPAAEAPATDKKNPA</sequence>
<dbReference type="HAMAP" id="MF_00747">
    <property type="entry name" value="AceK"/>
    <property type="match status" value="1"/>
</dbReference>
<dbReference type="GO" id="GO:0004721">
    <property type="term" value="F:phosphoprotein phosphatase activity"/>
    <property type="evidence" value="ECO:0007669"/>
    <property type="project" value="UniProtKB-KW"/>
</dbReference>
<evidence type="ECO:0000259" key="13">
    <source>
        <dbReference type="Pfam" id="PF20423"/>
    </source>
</evidence>
<dbReference type="GO" id="GO:0006097">
    <property type="term" value="P:glyoxylate cycle"/>
    <property type="evidence" value="ECO:0007669"/>
    <property type="project" value="UniProtKB-UniRule"/>
</dbReference>
<dbReference type="PANTHER" id="PTHR39559:SF1">
    <property type="entry name" value="ISOCITRATE DEHYDROGENASE KINASE_PHOSPHATASE"/>
    <property type="match status" value="1"/>
</dbReference>
<feature type="active site" evidence="11">
    <location>
        <position position="378"/>
    </location>
</feature>
<keyword evidence="6 11" id="KW-0547">Nucleotide-binding</keyword>
<keyword evidence="2 11" id="KW-0963">Cytoplasm</keyword>
<evidence type="ECO:0000313" key="14">
    <source>
        <dbReference type="EMBL" id="MQY51713.1"/>
    </source>
</evidence>
<accession>A0A6L5JWG5</accession>
<evidence type="ECO:0000256" key="11">
    <source>
        <dbReference type="HAMAP-Rule" id="MF_00747"/>
    </source>
</evidence>
<evidence type="ECO:0000313" key="15">
    <source>
        <dbReference type="Proteomes" id="UP000480275"/>
    </source>
</evidence>
<dbReference type="GO" id="GO:0008772">
    <property type="term" value="F:[isocitrate dehydrogenase (NADP+)] kinase activity"/>
    <property type="evidence" value="ECO:0007669"/>
    <property type="project" value="UniProtKB-UniRule"/>
</dbReference>
<keyword evidence="3 11" id="KW-0723">Serine/threonine-protein kinase</keyword>
<evidence type="ECO:0000256" key="4">
    <source>
        <dbReference type="ARBA" id="ARBA00022532"/>
    </source>
</evidence>
<dbReference type="GO" id="GO:0004674">
    <property type="term" value="F:protein serine/threonine kinase activity"/>
    <property type="evidence" value="ECO:0007669"/>
    <property type="project" value="UniProtKB-KW"/>
</dbReference>
<comment type="similarity">
    <text evidence="11">Belongs to the AceK family.</text>
</comment>
<dbReference type="Proteomes" id="UP000480275">
    <property type="component" value="Unassembled WGS sequence"/>
</dbReference>
<dbReference type="EMBL" id="WIXJ01000004">
    <property type="protein sequence ID" value="MQY51713.1"/>
    <property type="molecule type" value="Genomic_DNA"/>
</dbReference>
<comment type="subcellular location">
    <subcellularLocation>
        <location evidence="11">Cytoplasm</location>
    </subcellularLocation>
</comment>
<comment type="caution">
    <text evidence="14">The sequence shown here is derived from an EMBL/GenBank/DDBJ whole genome shotgun (WGS) entry which is preliminary data.</text>
</comment>
<dbReference type="PANTHER" id="PTHR39559">
    <property type="match status" value="1"/>
</dbReference>
<dbReference type="GO" id="GO:0005737">
    <property type="term" value="C:cytoplasm"/>
    <property type="evidence" value="ECO:0007669"/>
    <property type="project" value="UniProtKB-SubCell"/>
</dbReference>
<dbReference type="Pfam" id="PF20423">
    <property type="entry name" value="AceK_regulatory"/>
    <property type="match status" value="1"/>
</dbReference>
<dbReference type="EC" id="3.1.3.-" evidence="11"/>
<keyword evidence="1 11" id="KW-0329">Glyoxylate bypass</keyword>
<evidence type="ECO:0000256" key="5">
    <source>
        <dbReference type="ARBA" id="ARBA00022679"/>
    </source>
</evidence>
<dbReference type="GO" id="GO:0016208">
    <property type="term" value="F:AMP binding"/>
    <property type="evidence" value="ECO:0007669"/>
    <property type="project" value="TreeGrafter"/>
</dbReference>
<keyword evidence="5 11" id="KW-0808">Transferase</keyword>
<dbReference type="NCBIfam" id="NF002804">
    <property type="entry name" value="PRK02946.1"/>
    <property type="match status" value="1"/>
</dbReference>